<evidence type="ECO:0000313" key="6">
    <source>
        <dbReference type="Proteomes" id="UP001497512"/>
    </source>
</evidence>
<dbReference type="Gene3D" id="1.25.40.20">
    <property type="entry name" value="Ankyrin repeat-containing domain"/>
    <property type="match status" value="4"/>
</dbReference>
<gene>
    <name evidence="5" type="ORF">CSSPTR1EN2_LOCUS2150</name>
</gene>
<dbReference type="InterPro" id="IPR002110">
    <property type="entry name" value="Ankyrin_rpt"/>
</dbReference>
<feature type="compositionally biased region" description="Acidic residues" evidence="4">
    <location>
        <begin position="721"/>
        <end position="730"/>
    </location>
</feature>
<name>A0ABP0TD96_9BRYO</name>
<feature type="region of interest" description="Disordered" evidence="4">
    <location>
        <begin position="439"/>
        <end position="462"/>
    </location>
</feature>
<dbReference type="PROSITE" id="PS50088">
    <property type="entry name" value="ANK_REPEAT"/>
    <property type="match status" value="3"/>
</dbReference>
<keyword evidence="2 3" id="KW-0040">ANK repeat</keyword>
<sequence length="1060" mass="119318">MSHPLHSAAEECRLQVVKELLQNGRIDVNAGHPLRWAAEKDHLEVVKELLKNGAIDVNADHPLRWAAQMGHLEVVKELLRNGIIDVNADHALCWAAEMGHVEVVEELLRNDAIDVNASHPLRWAAKGGRGHLEVVKELLRNGAIDVNADHPLRWAAEMGHFKVVKELLRNGTIDVNAGHPLHWAAERGHLKVVKELLKNGAIDVNADHPLRWAAERGHLKVVKELLKNGAIDVNADHPLRWATKRGHLEVVKELRRNGAIDVNADHLFRWAAQMGHFEEVKELLANDKIHVNGDYCYKFFVHWVIEHEHEKVVEELLRNDGANMDWNDLSWWVTKGVHVELVKEFFTCNEVEFYKKMHAHNCVNVESSAINPIHQTSKRLEKIYIPSLLQGLHGNRFEDKEWFVGRTYKSVMKDPQAQNMGSGFVGQWDCQSSSQEEGFQSTYQKEASANLEPDTSKGKNRNNEIHQFSQHGEGLGSYLDQVGHFVVTENGNFEEENLQKSLQHMLIGLQRHGEVAATNLRQFHADCMGDSIFVPTREVAEGVEFLFSDTQCMSRVVGVGLERAKVLVTRGYEVGVMQLSEIDWKISWDKVFSQVKDSESSELVVIKMPKLQGGHVKSMSLPAEDISRKFGVSLKDFPKTHVITLNCKEEQSGQFFPLVWKVVDEYRNLKCGSTCATTKQTPGTGSAESPNASSSESIQQSTSGGEPNFSQSPSLTRQEENMDDDADDDNSLPPEDPLPPDPSSAPNDMRNRRLKVSIFPGAGGSFHDPDTKQLVWQTPFRQVATIMPVIEIEFLQEGVDRRFITVTTKTQCNLGTDGGPKWRGVNLFSWYQDNIKISFKGKDQQTQLLSSSASAQDDSLIETKLTINKALMASTSSSQEESRGAGGQIHVAGSGIQGQIDIKAMETQGGNITIANTQEIGGIKQIQGFIVHPRCRENDLVFNFRLPSRLMPGSSTQSGVDLQSLSQCNDTFEPKVTGKWIVWSEEQHACYVFKVRRDLHRYCSFRLNLDEMKWLMQDYKLLMFVNLAMTHLDRYDTNDHVRLTERNPELPYVIKVTPGG</sequence>
<dbReference type="SMART" id="SM00248">
    <property type="entry name" value="ANK"/>
    <property type="match status" value="10"/>
</dbReference>
<organism evidence="5 6">
    <name type="scientific">Sphagnum troendelagicum</name>
    <dbReference type="NCBI Taxonomy" id="128251"/>
    <lineage>
        <taxon>Eukaryota</taxon>
        <taxon>Viridiplantae</taxon>
        <taxon>Streptophyta</taxon>
        <taxon>Embryophyta</taxon>
        <taxon>Bryophyta</taxon>
        <taxon>Sphagnophytina</taxon>
        <taxon>Sphagnopsida</taxon>
        <taxon>Sphagnales</taxon>
        <taxon>Sphagnaceae</taxon>
        <taxon>Sphagnum</taxon>
    </lineage>
</organism>
<dbReference type="SUPFAM" id="SSF48403">
    <property type="entry name" value="Ankyrin repeat"/>
    <property type="match status" value="1"/>
</dbReference>
<feature type="repeat" description="ANK" evidence="3">
    <location>
        <begin position="205"/>
        <end position="230"/>
    </location>
</feature>
<reference evidence="5" key="1">
    <citation type="submission" date="2024-02" db="EMBL/GenBank/DDBJ databases">
        <authorList>
            <consortium name="ELIXIR-Norway"/>
            <consortium name="Elixir Norway"/>
        </authorList>
    </citation>
    <scope>NUCLEOTIDE SEQUENCE</scope>
</reference>
<evidence type="ECO:0000313" key="5">
    <source>
        <dbReference type="EMBL" id="CAK9193686.1"/>
    </source>
</evidence>
<evidence type="ECO:0000256" key="3">
    <source>
        <dbReference type="PROSITE-ProRule" id="PRU00023"/>
    </source>
</evidence>
<feature type="compositionally biased region" description="Low complexity" evidence="4">
    <location>
        <begin position="684"/>
        <end position="704"/>
    </location>
</feature>
<dbReference type="PANTHER" id="PTHR24126:SF14">
    <property type="entry name" value="ANK_REP_REGION DOMAIN-CONTAINING PROTEIN"/>
    <property type="match status" value="1"/>
</dbReference>
<evidence type="ECO:0000256" key="2">
    <source>
        <dbReference type="ARBA" id="ARBA00023043"/>
    </source>
</evidence>
<dbReference type="Pfam" id="PF12796">
    <property type="entry name" value="Ank_2"/>
    <property type="match status" value="4"/>
</dbReference>
<dbReference type="EMBL" id="OZ019902">
    <property type="protein sequence ID" value="CAK9193686.1"/>
    <property type="molecule type" value="Genomic_DNA"/>
</dbReference>
<dbReference type="InterPro" id="IPR036770">
    <property type="entry name" value="Ankyrin_rpt-contain_sf"/>
</dbReference>
<proteinExistence type="predicted"/>
<feature type="compositionally biased region" description="Pro residues" evidence="4">
    <location>
        <begin position="734"/>
        <end position="743"/>
    </location>
</feature>
<dbReference type="PROSITE" id="PS50297">
    <property type="entry name" value="ANK_REP_REGION"/>
    <property type="match status" value="3"/>
</dbReference>
<keyword evidence="1" id="KW-0677">Repeat</keyword>
<evidence type="ECO:0000256" key="4">
    <source>
        <dbReference type="SAM" id="MobiDB-lite"/>
    </source>
</evidence>
<dbReference type="Pfam" id="PF00023">
    <property type="entry name" value="Ank"/>
    <property type="match status" value="1"/>
</dbReference>
<evidence type="ECO:0000256" key="1">
    <source>
        <dbReference type="ARBA" id="ARBA00022737"/>
    </source>
</evidence>
<dbReference type="PANTHER" id="PTHR24126">
    <property type="entry name" value="ANKYRIN REPEAT, PH AND SEC7 DOMAIN CONTAINING PROTEIN SECG-RELATED"/>
    <property type="match status" value="1"/>
</dbReference>
<feature type="region of interest" description="Disordered" evidence="4">
    <location>
        <begin position="674"/>
        <end position="749"/>
    </location>
</feature>
<feature type="repeat" description="ANK" evidence="3">
    <location>
        <begin position="58"/>
        <end position="82"/>
    </location>
</feature>
<dbReference type="Proteomes" id="UP001497512">
    <property type="component" value="Chromosome 10"/>
</dbReference>
<protein>
    <submittedName>
        <fullName evidence="5">Uncharacterized protein</fullName>
    </submittedName>
</protein>
<keyword evidence="6" id="KW-1185">Reference proteome</keyword>
<accession>A0ABP0TD96</accession>
<feature type="repeat" description="ANK" evidence="3">
    <location>
        <begin position="176"/>
        <end position="201"/>
    </location>
</feature>
<feature type="compositionally biased region" description="Polar residues" evidence="4">
    <location>
        <begin position="674"/>
        <end position="683"/>
    </location>
</feature>